<organism evidence="1 2">
    <name type="scientific">Ambrosia artemisiifolia</name>
    <name type="common">Common ragweed</name>
    <dbReference type="NCBI Taxonomy" id="4212"/>
    <lineage>
        <taxon>Eukaryota</taxon>
        <taxon>Viridiplantae</taxon>
        <taxon>Streptophyta</taxon>
        <taxon>Embryophyta</taxon>
        <taxon>Tracheophyta</taxon>
        <taxon>Spermatophyta</taxon>
        <taxon>Magnoliopsida</taxon>
        <taxon>eudicotyledons</taxon>
        <taxon>Gunneridae</taxon>
        <taxon>Pentapetalae</taxon>
        <taxon>asterids</taxon>
        <taxon>campanulids</taxon>
        <taxon>Asterales</taxon>
        <taxon>Asteraceae</taxon>
        <taxon>Asteroideae</taxon>
        <taxon>Heliantheae alliance</taxon>
        <taxon>Heliantheae</taxon>
        <taxon>Ambrosia</taxon>
    </lineage>
</organism>
<comment type="caution">
    <text evidence="1">The sequence shown here is derived from an EMBL/GenBank/DDBJ whole genome shotgun (WGS) entry which is preliminary data.</text>
</comment>
<dbReference type="Gene3D" id="3.80.10.10">
    <property type="entry name" value="Ribonuclease Inhibitor"/>
    <property type="match status" value="2"/>
</dbReference>
<dbReference type="InterPro" id="IPR032675">
    <property type="entry name" value="LRR_dom_sf"/>
</dbReference>
<protein>
    <submittedName>
        <fullName evidence="1">Uncharacterized protein</fullName>
    </submittedName>
</protein>
<proteinExistence type="predicted"/>
<dbReference type="SUPFAM" id="SSF52058">
    <property type="entry name" value="L domain-like"/>
    <property type="match status" value="1"/>
</dbReference>
<dbReference type="PANTHER" id="PTHR34630">
    <property type="entry name" value="OS11G0677101 PROTEIN"/>
    <property type="match status" value="1"/>
</dbReference>
<dbReference type="AlphaFoldDB" id="A0AAD5CU11"/>
<name>A0AAD5CU11_AMBAR</name>
<reference evidence="1" key="1">
    <citation type="submission" date="2022-06" db="EMBL/GenBank/DDBJ databases">
        <title>Uncovering the hologenomic basis of an extraordinary plant invasion.</title>
        <authorList>
            <person name="Bieker V.C."/>
            <person name="Martin M.D."/>
            <person name="Gilbert T."/>
            <person name="Hodgins K."/>
            <person name="Battlay P."/>
            <person name="Petersen B."/>
            <person name="Wilson J."/>
        </authorList>
    </citation>
    <scope>NUCLEOTIDE SEQUENCE</scope>
    <source>
        <strain evidence="1">AA19_3_7</strain>
        <tissue evidence="1">Leaf</tissue>
    </source>
</reference>
<dbReference type="EMBL" id="JAMZMK010006644">
    <property type="protein sequence ID" value="KAI7747899.1"/>
    <property type="molecule type" value="Genomic_DNA"/>
</dbReference>
<sequence>MDGVKVIGLELTVTTYVSFPSLEILRFEDMLGWETWSTNNPLVAFPCLRELYIKDCPKLIDVSVGKLPSLSVLQIYKCGDGVLRHLVQAASSITKLEILSILGLTYEVWKGVQDHLGAVEEVRIYRCNEIKYLWESKADASKLLVNLKKLYVYNCSALVSLGEKEEGEDSSGSNFLSSLRVLDVWHCNNMKHCCCPNSIEITRLSFPTTSAIEGGHKLKSLDISLCSKQMEMINTSMPMLEYVYIYHWTNLKSIIQLSTSIHLTHLELYGCPSIESFPDYELKNLSSLKFLLIEKCPSMDPSFPRGFWPPNLVSLAIGGLRKPISEWGHQNFPTSLVELTLFGEDVRNFSELSRLLPSSLTRLCIEEFDKLESLSMGLQHLISLQHLYIEKCPKIIYLPETVLPSLLSLRIYECPNLKERCNGRRLIGLVEERKSVELDQSRDTSMVEVGFSLHQNHLMKNMHQEYKKH</sequence>
<evidence type="ECO:0000313" key="1">
    <source>
        <dbReference type="EMBL" id="KAI7747899.1"/>
    </source>
</evidence>
<keyword evidence="2" id="KW-1185">Reference proteome</keyword>
<gene>
    <name evidence="1" type="ORF">M8C21_002492</name>
</gene>
<evidence type="ECO:0000313" key="2">
    <source>
        <dbReference type="Proteomes" id="UP001206925"/>
    </source>
</evidence>
<accession>A0AAD5CU11</accession>
<dbReference type="PANTHER" id="PTHR34630:SF106">
    <property type="entry name" value="OS04G0623066 PROTEIN"/>
    <property type="match status" value="1"/>
</dbReference>
<dbReference type="Proteomes" id="UP001206925">
    <property type="component" value="Unassembled WGS sequence"/>
</dbReference>